<reference evidence="2 3" key="2">
    <citation type="journal article" date="2010" name="Nature">
        <title>Comparative genomics reveals mobile pathogenicity chromosomes in Fusarium.</title>
        <authorList>
            <person name="Ma L.J."/>
            <person name="van der Does H.C."/>
            <person name="Borkovich K.A."/>
            <person name="Coleman J.J."/>
            <person name="Daboussi M.J."/>
            <person name="Di Pietro A."/>
            <person name="Dufresne M."/>
            <person name="Freitag M."/>
            <person name="Grabherr M."/>
            <person name="Henrissat B."/>
            <person name="Houterman P.M."/>
            <person name="Kang S."/>
            <person name="Shim W.B."/>
            <person name="Woloshuk C."/>
            <person name="Xie X."/>
            <person name="Xu J.R."/>
            <person name="Antoniw J."/>
            <person name="Baker S.E."/>
            <person name="Bluhm B.H."/>
            <person name="Breakspear A."/>
            <person name="Brown D.W."/>
            <person name="Butchko R.A."/>
            <person name="Chapman S."/>
            <person name="Coulson R."/>
            <person name="Coutinho P.M."/>
            <person name="Danchin E.G."/>
            <person name="Diener A."/>
            <person name="Gale L.R."/>
            <person name="Gardiner D.M."/>
            <person name="Goff S."/>
            <person name="Hammond-Kosack K.E."/>
            <person name="Hilburn K."/>
            <person name="Hua-Van A."/>
            <person name="Jonkers W."/>
            <person name="Kazan K."/>
            <person name="Kodira C.D."/>
            <person name="Koehrsen M."/>
            <person name="Kumar L."/>
            <person name="Lee Y.H."/>
            <person name="Li L."/>
            <person name="Manners J.M."/>
            <person name="Miranda-Saavedra D."/>
            <person name="Mukherjee M."/>
            <person name="Park G."/>
            <person name="Park J."/>
            <person name="Park S.Y."/>
            <person name="Proctor R.H."/>
            <person name="Regev A."/>
            <person name="Ruiz-Roldan M.C."/>
            <person name="Sain D."/>
            <person name="Sakthikumar S."/>
            <person name="Sykes S."/>
            <person name="Schwartz D.C."/>
            <person name="Turgeon B.G."/>
            <person name="Wapinski I."/>
            <person name="Yoder O."/>
            <person name="Young S."/>
            <person name="Zeng Q."/>
            <person name="Zhou S."/>
            <person name="Galagan J."/>
            <person name="Cuomo C.A."/>
            <person name="Kistler H.C."/>
            <person name="Rep M."/>
        </authorList>
    </citation>
    <scope>GENOME REANNOTATION</scope>
    <source>
        <strain evidence="3">ATCC MYA-4620 / CBS 123657 / FGSC 9075 / NRRL 31084 / PH-1</strain>
        <strain evidence="2">PH-1 / ATCC MYA-4620 / FGSC 9075 / NRRL 31084</strain>
    </source>
</reference>
<dbReference type="VEuPathDB" id="FungiDB:FGRAMPH1_01G24127"/>
<gene>
    <name evidence="1" type="ORF">FGRAMPH1_01T24127</name>
</gene>
<reference evidence="1 3" key="3">
    <citation type="journal article" date="2015" name="BMC Genomics">
        <title>The completed genome sequence of the pathogenic ascomycete fungus Fusarium graminearum.</title>
        <authorList>
            <person name="King R."/>
            <person name="Urban M."/>
            <person name="Hammond-Kosack M.C."/>
            <person name="Hassani-Pak K."/>
            <person name="Hammond-Kosack K.E."/>
        </authorList>
    </citation>
    <scope>NUCLEOTIDE SEQUENCE [LARGE SCALE GENOMIC DNA]</scope>
    <source>
        <strain evidence="3">ATCC MYA-4620 / CBS 123657 / FGSC 9075 / NRRL 31084 / PH-1</strain>
        <strain evidence="1">PH-1</strain>
    </source>
</reference>
<accession>A0A098DU08</accession>
<dbReference type="EMBL" id="HG970335">
    <property type="protein sequence ID" value="CEF85371.1"/>
    <property type="molecule type" value="Genomic_DNA"/>
</dbReference>
<keyword evidence="3" id="KW-1185">Reference proteome</keyword>
<name>A0A098DU08_GIBZE</name>
<evidence type="ECO:0000313" key="2">
    <source>
        <dbReference type="EnsemblFungi" id="CEF85371"/>
    </source>
</evidence>
<reference evidence="2" key="4">
    <citation type="submission" date="2017-01" db="UniProtKB">
        <authorList>
            <consortium name="EnsemblFungi"/>
        </authorList>
    </citation>
    <scope>IDENTIFICATION</scope>
    <source>
        <strain evidence="2">PH-1 / ATCC MYA-4620 / FGSC 9075 / NRRL 31084</strain>
    </source>
</reference>
<reference evidence="2 3" key="1">
    <citation type="journal article" date="2007" name="Science">
        <title>The Fusarium graminearum genome reveals a link between localized polymorphism and pathogen specialization.</title>
        <authorList>
            <person name="Cuomo C.A."/>
            <person name="Gueldener U."/>
            <person name="Xu J.-R."/>
            <person name="Trail F."/>
            <person name="Turgeon B.G."/>
            <person name="Di Pietro A."/>
            <person name="Walton J.D."/>
            <person name="Ma L.-J."/>
            <person name="Baker S.E."/>
            <person name="Rep M."/>
            <person name="Adam G."/>
            <person name="Antoniw J."/>
            <person name="Baldwin T."/>
            <person name="Calvo S.E."/>
            <person name="Chang Y.-L."/>
            <person name="DeCaprio D."/>
            <person name="Gale L.R."/>
            <person name="Gnerre S."/>
            <person name="Goswami R.S."/>
            <person name="Hammond-Kosack K."/>
            <person name="Harris L.J."/>
            <person name="Hilburn K."/>
            <person name="Kennell J.C."/>
            <person name="Kroken S."/>
            <person name="Magnuson J.K."/>
            <person name="Mannhaupt G."/>
            <person name="Mauceli E.W."/>
            <person name="Mewes H.-W."/>
            <person name="Mitterbauer R."/>
            <person name="Muehlbauer G."/>
            <person name="Muensterkoetter M."/>
            <person name="Nelson D."/>
            <person name="O'Donnell K."/>
            <person name="Ouellet T."/>
            <person name="Qi W."/>
            <person name="Quesneville H."/>
            <person name="Roncero M.I.G."/>
            <person name="Seong K.-Y."/>
            <person name="Tetko I.V."/>
            <person name="Urban M."/>
            <person name="Waalwijk C."/>
            <person name="Ward T.J."/>
            <person name="Yao J."/>
            <person name="Birren B.W."/>
            <person name="Kistler H.C."/>
        </authorList>
    </citation>
    <scope>NUCLEOTIDE SEQUENCE [LARGE SCALE GENOMIC DNA]</scope>
    <source>
        <strain evidence="3">ATCC MYA-4620 / CBS 123657 / FGSC 9075 / NRRL 31084 / PH-1</strain>
        <strain evidence="2">PH-1 / ATCC MYA-4620 / FGSC 9075 / NRRL 31084</strain>
    </source>
</reference>
<evidence type="ECO:0000313" key="1">
    <source>
        <dbReference type="EMBL" id="CEF85371.1"/>
    </source>
</evidence>
<protein>
    <submittedName>
        <fullName evidence="1">Chromosome 4, complete genome</fullName>
    </submittedName>
</protein>
<dbReference type="InParanoid" id="A0A098DU08"/>
<dbReference type="AlphaFoldDB" id="A0A098DU08"/>
<proteinExistence type="predicted"/>
<organism evidence="1 3">
    <name type="scientific">Gibberella zeae (strain ATCC MYA-4620 / CBS 123657 / FGSC 9075 / NRRL 31084 / PH-1)</name>
    <name type="common">Wheat head blight fungus</name>
    <name type="synonym">Fusarium graminearum</name>
    <dbReference type="NCBI Taxonomy" id="229533"/>
    <lineage>
        <taxon>Eukaryota</taxon>
        <taxon>Fungi</taxon>
        <taxon>Dikarya</taxon>
        <taxon>Ascomycota</taxon>
        <taxon>Pezizomycotina</taxon>
        <taxon>Sordariomycetes</taxon>
        <taxon>Hypocreomycetidae</taxon>
        <taxon>Hypocreales</taxon>
        <taxon>Nectriaceae</taxon>
        <taxon>Fusarium</taxon>
    </lineage>
</organism>
<accession>A0A0E0SG08</accession>
<evidence type="ECO:0000313" key="3">
    <source>
        <dbReference type="Proteomes" id="UP000070720"/>
    </source>
</evidence>
<sequence length="84" mass="9261">MYQLLVTQDTWSSGINVGSTKQTRPLRMATVGQTTSSSQVAHAVTPIECASRSHLALLLHIDLFPWDSDKDAESNTRLLYESIA</sequence>
<dbReference type="EnsemblFungi" id="CEF85371">
    <property type="protein sequence ID" value="CEF85371"/>
    <property type="gene ID" value="FGRRES_15413"/>
</dbReference>
<dbReference type="Proteomes" id="UP000070720">
    <property type="component" value="Chromosome 4"/>
</dbReference>